<proteinExistence type="predicted"/>
<dbReference type="CDD" id="cd00138">
    <property type="entry name" value="PLDc_SF"/>
    <property type="match status" value="1"/>
</dbReference>
<evidence type="ECO:0000313" key="3">
    <source>
        <dbReference type="EMBL" id="SHG07799.1"/>
    </source>
</evidence>
<name>A0A1M5GVP3_9BRAD</name>
<dbReference type="Proteomes" id="UP000189796">
    <property type="component" value="Chromosome I"/>
</dbReference>
<sequence>MAKKAATGKKSKKSASPKRSPRKTPDPAPVAAATSAPAVPSIPVPVVIAATPAAAATAAQEVALTPPKSTVTNVIDDPSVSLQRFDLLDLQRYTQEKVYSTTASKDFHLFYVGRDDVHDILKHVLSRVSVSLYLNMFGFDDNELNDILMKIALDPTITMLVTLDKSQANGPHEKALLDADRQHNLALFNTHFVTKTHVQEFVIGQSATHQISHTKGFVADGRVAGEGSTNWSDSGEGTFILQGSPGGAKYKAQNNTQSIITDPDTVSRFSSELVAEHMVAQKQAAAVGAAANKPLRTKVAKPSSAAKAAAPHPALIRHRAAGATA</sequence>
<dbReference type="PROSITE" id="PS50035">
    <property type="entry name" value="PLD"/>
    <property type="match status" value="1"/>
</dbReference>
<accession>A0A1M5GVP3</accession>
<feature type="domain" description="PLD phosphodiesterase" evidence="2">
    <location>
        <begin position="208"/>
        <end position="235"/>
    </location>
</feature>
<organism evidence="3 4">
    <name type="scientific">Bradyrhizobium erythrophlei</name>
    <dbReference type="NCBI Taxonomy" id="1437360"/>
    <lineage>
        <taxon>Bacteria</taxon>
        <taxon>Pseudomonadati</taxon>
        <taxon>Pseudomonadota</taxon>
        <taxon>Alphaproteobacteria</taxon>
        <taxon>Hyphomicrobiales</taxon>
        <taxon>Nitrobacteraceae</taxon>
        <taxon>Bradyrhizobium</taxon>
    </lineage>
</organism>
<dbReference type="SUPFAM" id="SSF56024">
    <property type="entry name" value="Phospholipase D/nuclease"/>
    <property type="match status" value="1"/>
</dbReference>
<dbReference type="EMBL" id="LT670817">
    <property type="protein sequence ID" value="SHG07799.1"/>
    <property type="molecule type" value="Genomic_DNA"/>
</dbReference>
<evidence type="ECO:0000259" key="2">
    <source>
        <dbReference type="PROSITE" id="PS50035"/>
    </source>
</evidence>
<protein>
    <recommendedName>
        <fullName evidence="2">PLD phosphodiesterase domain-containing protein</fullName>
    </recommendedName>
</protein>
<feature type="region of interest" description="Disordered" evidence="1">
    <location>
        <begin position="1"/>
        <end position="35"/>
    </location>
</feature>
<dbReference type="AlphaFoldDB" id="A0A1M5GVP3"/>
<dbReference type="GO" id="GO:0006793">
    <property type="term" value="P:phosphorus metabolic process"/>
    <property type="evidence" value="ECO:0007669"/>
    <property type="project" value="UniProtKB-ARBA"/>
</dbReference>
<evidence type="ECO:0000313" key="4">
    <source>
        <dbReference type="Proteomes" id="UP000189796"/>
    </source>
</evidence>
<evidence type="ECO:0000256" key="1">
    <source>
        <dbReference type="SAM" id="MobiDB-lite"/>
    </source>
</evidence>
<dbReference type="GO" id="GO:0003824">
    <property type="term" value="F:catalytic activity"/>
    <property type="evidence" value="ECO:0007669"/>
    <property type="project" value="InterPro"/>
</dbReference>
<feature type="compositionally biased region" description="Basic residues" evidence="1">
    <location>
        <begin position="1"/>
        <end position="22"/>
    </location>
</feature>
<dbReference type="Gene3D" id="3.30.870.10">
    <property type="entry name" value="Endonuclease Chain A"/>
    <property type="match status" value="1"/>
</dbReference>
<gene>
    <name evidence="3" type="ORF">SAMN05443248_0203</name>
</gene>
<reference evidence="3 4" key="1">
    <citation type="submission" date="2016-11" db="EMBL/GenBank/DDBJ databases">
        <authorList>
            <person name="Jaros S."/>
            <person name="Januszkiewicz K."/>
            <person name="Wedrychowicz H."/>
        </authorList>
    </citation>
    <scope>NUCLEOTIDE SEQUENCE [LARGE SCALE GENOMIC DNA]</scope>
    <source>
        <strain evidence="3 4">GAS138</strain>
    </source>
</reference>
<dbReference type="InterPro" id="IPR001736">
    <property type="entry name" value="PLipase_D/transphosphatidylase"/>
</dbReference>